<dbReference type="PANTHER" id="PTHR16517:SF131">
    <property type="entry name" value="TUBBY-LIKE PROTEIN 8"/>
    <property type="match status" value="1"/>
</dbReference>
<organism evidence="4 5">
    <name type="scientific">Ceratopteris richardii</name>
    <name type="common">Triangle waterfern</name>
    <dbReference type="NCBI Taxonomy" id="49495"/>
    <lineage>
        <taxon>Eukaryota</taxon>
        <taxon>Viridiplantae</taxon>
        <taxon>Streptophyta</taxon>
        <taxon>Embryophyta</taxon>
        <taxon>Tracheophyta</taxon>
        <taxon>Polypodiopsida</taxon>
        <taxon>Polypodiidae</taxon>
        <taxon>Polypodiales</taxon>
        <taxon>Pteridineae</taxon>
        <taxon>Pteridaceae</taxon>
        <taxon>Parkerioideae</taxon>
        <taxon>Ceratopteris</taxon>
    </lineage>
</organism>
<evidence type="ECO:0000256" key="1">
    <source>
        <dbReference type="ARBA" id="ARBA00007129"/>
    </source>
</evidence>
<dbReference type="Pfam" id="PF01167">
    <property type="entry name" value="Tub"/>
    <property type="match status" value="1"/>
</dbReference>
<feature type="compositionally biased region" description="Low complexity" evidence="2">
    <location>
        <begin position="52"/>
        <end position="72"/>
    </location>
</feature>
<feature type="region of interest" description="Disordered" evidence="2">
    <location>
        <begin position="52"/>
        <end position="74"/>
    </location>
</feature>
<proteinExistence type="inferred from homology"/>
<dbReference type="Proteomes" id="UP000825935">
    <property type="component" value="Chromosome 20"/>
</dbReference>
<name>A0A8T2SEV6_CERRI</name>
<feature type="domain" description="Tubby C-terminal" evidence="3">
    <location>
        <begin position="206"/>
        <end position="450"/>
    </location>
</feature>
<evidence type="ECO:0000256" key="2">
    <source>
        <dbReference type="SAM" id="MobiDB-lite"/>
    </source>
</evidence>
<protein>
    <recommendedName>
        <fullName evidence="3">Tubby C-terminal domain-containing protein</fullName>
    </recommendedName>
</protein>
<dbReference type="SUPFAM" id="SSF54518">
    <property type="entry name" value="Tubby C-terminal domain-like"/>
    <property type="match status" value="1"/>
</dbReference>
<dbReference type="PRINTS" id="PR01573">
    <property type="entry name" value="SUPERTUBBY"/>
</dbReference>
<dbReference type="PANTHER" id="PTHR16517">
    <property type="entry name" value="TUBBY-RELATED"/>
    <property type="match status" value="1"/>
</dbReference>
<evidence type="ECO:0000313" key="5">
    <source>
        <dbReference type="Proteomes" id="UP000825935"/>
    </source>
</evidence>
<dbReference type="EMBL" id="CM035425">
    <property type="protein sequence ID" value="KAH7331052.1"/>
    <property type="molecule type" value="Genomic_DNA"/>
</dbReference>
<dbReference type="Gene3D" id="3.20.90.10">
    <property type="entry name" value="Tubby Protein, Chain A"/>
    <property type="match status" value="1"/>
</dbReference>
<evidence type="ECO:0000313" key="4">
    <source>
        <dbReference type="EMBL" id="KAH7331052.1"/>
    </source>
</evidence>
<reference evidence="4" key="1">
    <citation type="submission" date="2021-08" db="EMBL/GenBank/DDBJ databases">
        <title>WGS assembly of Ceratopteris richardii.</title>
        <authorList>
            <person name="Marchant D.B."/>
            <person name="Chen G."/>
            <person name="Jenkins J."/>
            <person name="Shu S."/>
            <person name="Leebens-Mack J."/>
            <person name="Grimwood J."/>
            <person name="Schmutz J."/>
            <person name="Soltis P."/>
            <person name="Soltis D."/>
            <person name="Chen Z.-H."/>
        </authorList>
    </citation>
    <scope>NUCLEOTIDE SEQUENCE</scope>
    <source>
        <strain evidence="4">Whitten #5841</strain>
        <tissue evidence="4">Leaf</tissue>
    </source>
</reference>
<gene>
    <name evidence="4" type="ORF">KP509_20G013400</name>
</gene>
<feature type="region of interest" description="Disordered" evidence="2">
    <location>
        <begin position="148"/>
        <end position="170"/>
    </location>
</feature>
<comment type="caution">
    <text evidence="4">The sequence shown here is derived from an EMBL/GenBank/DDBJ whole genome shotgun (WGS) entry which is preliminary data.</text>
</comment>
<dbReference type="InterPro" id="IPR025659">
    <property type="entry name" value="Tubby-like_C"/>
</dbReference>
<dbReference type="AlphaFoldDB" id="A0A8T2SEV6"/>
<sequence length="456" mass="51172">MSPYKNSISLSQQVLYKSYTNPLSDSAEHTLSPLDPASSFSSDTITSSSTSICSSSASLSSSCPSSSSSSWRSSKDQAETSSAFSLRRFVKSNDASSENSDGQSLMSQDLKKLAKGKQCLHPTLTREARRREPLRLAINDYLLNNEKNANRLQNEEKNISDSDSEEKAPLFPPSTPTFHSHVWDEPDCEVGPASAWSTLGNRTLLCRPLPLDVGCCVCYIKRERQYGRYHYVLYTDEGNGRQDRKLALAVHKMHAGRSEFVAYVSGDTDSLQKSEAILGRVRANFLGSQYTMMDDFLQFNPIESGCHSSPNLLGVVMFQPTVSSLTGTYRVLRAFIPMYQSTQISPLFHREKVGLAPDWKERLGNVYTLYSRKPHYNKITRCYELDFRERAKRSLKIMTSANNMLLTMNENGKQAVLIFAKVGKSKYLVEYRFPLTAYQAFGICLSSLDTKICCSF</sequence>
<feature type="compositionally biased region" description="Basic and acidic residues" evidence="2">
    <location>
        <begin position="153"/>
        <end position="168"/>
    </location>
</feature>
<keyword evidence="5" id="KW-1185">Reference proteome</keyword>
<dbReference type="InterPro" id="IPR000007">
    <property type="entry name" value="Tubby_C"/>
</dbReference>
<dbReference type="OrthoDB" id="8775810at2759"/>
<evidence type="ECO:0000259" key="3">
    <source>
        <dbReference type="Pfam" id="PF01167"/>
    </source>
</evidence>
<accession>A0A8T2SEV6</accession>
<comment type="similarity">
    <text evidence="1">Belongs to the TUB family.</text>
</comment>